<evidence type="ECO:0000313" key="3">
    <source>
        <dbReference type="Proteomes" id="UP001601303"/>
    </source>
</evidence>
<keyword evidence="3" id="KW-1185">Reference proteome</keyword>
<evidence type="ECO:0008006" key="4">
    <source>
        <dbReference type="Google" id="ProtNLM"/>
    </source>
</evidence>
<dbReference type="PROSITE" id="PS51257">
    <property type="entry name" value="PROKAR_LIPOPROTEIN"/>
    <property type="match status" value="1"/>
</dbReference>
<comment type="caution">
    <text evidence="2">The sequence shown here is derived from an EMBL/GenBank/DDBJ whole genome shotgun (WGS) entry which is preliminary data.</text>
</comment>
<proteinExistence type="predicted"/>
<dbReference type="RefSeq" id="WP_388107591.1">
    <property type="nucleotide sequence ID" value="NZ_JBIAHM010000006.1"/>
</dbReference>
<gene>
    <name evidence="2" type="ORF">ACFYNQ_19970</name>
</gene>
<sequence length="244" mass="25554">MRRQIRELQQDRTRARTVSRSVLGAIVVALGISACGGGDKGTDEAELTASQVCASAFDTSAAKALQRIGDTTKFAEMPGSDDSGKPNKFSLKYAASTVHKDQTQRNQCVVFKAGDKSGHPLIDIDFSASRYVPKTETPGSGGDSEKTFYPIGAYAQTGDTSSALLYFKCPTQDPTKASGTTPYVRASLTSAPGQISAKATGRDLMTVLNSLSEAMAKQLDCASEAALPSEIPASTHSGATGTSR</sequence>
<reference evidence="2 3" key="1">
    <citation type="submission" date="2024-10" db="EMBL/GenBank/DDBJ databases">
        <title>The Natural Products Discovery Center: Release of the First 8490 Sequenced Strains for Exploring Actinobacteria Biosynthetic Diversity.</title>
        <authorList>
            <person name="Kalkreuter E."/>
            <person name="Kautsar S.A."/>
            <person name="Yang D."/>
            <person name="Bader C.D."/>
            <person name="Teijaro C.N."/>
            <person name="Fluegel L."/>
            <person name="Davis C.M."/>
            <person name="Simpson J.R."/>
            <person name="Lauterbach L."/>
            <person name="Steele A.D."/>
            <person name="Gui C."/>
            <person name="Meng S."/>
            <person name="Li G."/>
            <person name="Viehrig K."/>
            <person name="Ye F."/>
            <person name="Su P."/>
            <person name="Kiefer A.F."/>
            <person name="Nichols A."/>
            <person name="Cepeda A.J."/>
            <person name="Yan W."/>
            <person name="Fan B."/>
            <person name="Jiang Y."/>
            <person name="Adhikari A."/>
            <person name="Zheng C.-J."/>
            <person name="Schuster L."/>
            <person name="Cowan T.M."/>
            <person name="Smanski M.J."/>
            <person name="Chevrette M.G."/>
            <person name="De Carvalho L.P.S."/>
            <person name="Shen B."/>
        </authorList>
    </citation>
    <scope>NUCLEOTIDE SEQUENCE [LARGE SCALE GENOMIC DNA]</scope>
    <source>
        <strain evidence="2 3">NPDC006488</strain>
    </source>
</reference>
<feature type="compositionally biased region" description="Polar residues" evidence="1">
    <location>
        <begin position="232"/>
        <end position="244"/>
    </location>
</feature>
<dbReference type="EMBL" id="JBIAHM010000006">
    <property type="protein sequence ID" value="MFE9600834.1"/>
    <property type="molecule type" value="Genomic_DNA"/>
</dbReference>
<organism evidence="2 3">
    <name type="scientific">Streptomyces hokutonensis</name>
    <dbReference type="NCBI Taxonomy" id="1306990"/>
    <lineage>
        <taxon>Bacteria</taxon>
        <taxon>Bacillati</taxon>
        <taxon>Actinomycetota</taxon>
        <taxon>Actinomycetes</taxon>
        <taxon>Kitasatosporales</taxon>
        <taxon>Streptomycetaceae</taxon>
        <taxon>Streptomyces</taxon>
    </lineage>
</organism>
<name>A0ABW6M3X3_9ACTN</name>
<evidence type="ECO:0000256" key="1">
    <source>
        <dbReference type="SAM" id="MobiDB-lite"/>
    </source>
</evidence>
<evidence type="ECO:0000313" key="2">
    <source>
        <dbReference type="EMBL" id="MFE9600834.1"/>
    </source>
</evidence>
<protein>
    <recommendedName>
        <fullName evidence="4">Lipoprotein</fullName>
    </recommendedName>
</protein>
<accession>A0ABW6M3X3</accession>
<feature type="region of interest" description="Disordered" evidence="1">
    <location>
        <begin position="225"/>
        <end position="244"/>
    </location>
</feature>
<dbReference type="Proteomes" id="UP001601303">
    <property type="component" value="Unassembled WGS sequence"/>
</dbReference>